<protein>
    <submittedName>
        <fullName evidence="2">Uncharacterized protein</fullName>
    </submittedName>
</protein>
<evidence type="ECO:0000313" key="2">
    <source>
        <dbReference type="EMBL" id="SCL51145.1"/>
    </source>
</evidence>
<evidence type="ECO:0000313" key="3">
    <source>
        <dbReference type="Proteomes" id="UP000198937"/>
    </source>
</evidence>
<dbReference type="Proteomes" id="UP000198937">
    <property type="component" value="Unassembled WGS sequence"/>
</dbReference>
<dbReference type="EMBL" id="FMIA01000002">
    <property type="protein sequence ID" value="SCL51145.1"/>
    <property type="molecule type" value="Genomic_DNA"/>
</dbReference>
<name>A0A1C6UAM9_9ACTN</name>
<dbReference type="OrthoDB" id="3335076at2"/>
<dbReference type="RefSeq" id="WP_091435434.1">
    <property type="nucleotide sequence ID" value="NZ_BMMJ01000001.1"/>
</dbReference>
<dbReference type="STRING" id="683228.GA0070617_1694"/>
<gene>
    <name evidence="2" type="ORF">GA0070617_1694</name>
</gene>
<organism evidence="2 3">
    <name type="scientific">Micromonospora yangpuensis</name>
    <dbReference type="NCBI Taxonomy" id="683228"/>
    <lineage>
        <taxon>Bacteria</taxon>
        <taxon>Bacillati</taxon>
        <taxon>Actinomycetota</taxon>
        <taxon>Actinomycetes</taxon>
        <taxon>Micromonosporales</taxon>
        <taxon>Micromonosporaceae</taxon>
        <taxon>Micromonospora</taxon>
    </lineage>
</organism>
<feature type="compositionally biased region" description="Basic and acidic residues" evidence="1">
    <location>
        <begin position="53"/>
        <end position="84"/>
    </location>
</feature>
<reference evidence="3" key="1">
    <citation type="submission" date="2016-06" db="EMBL/GenBank/DDBJ databases">
        <authorList>
            <person name="Varghese N."/>
            <person name="Submissions Spin"/>
        </authorList>
    </citation>
    <scope>NUCLEOTIDE SEQUENCE [LARGE SCALE GENOMIC DNA]</scope>
    <source>
        <strain evidence="3">DSM 45577</strain>
    </source>
</reference>
<proteinExistence type="predicted"/>
<feature type="region of interest" description="Disordered" evidence="1">
    <location>
        <begin position="53"/>
        <end position="85"/>
    </location>
</feature>
<keyword evidence="3" id="KW-1185">Reference proteome</keyword>
<dbReference type="AlphaFoldDB" id="A0A1C6UAM9"/>
<sequence length="746" mass="79527">MRAARPARRALLGAAVVVSDRATVVVCAECDGSAVRVDPCRCTRYGDRFLAADEPPRAADDPPRAADEPPRNTDEPSRAADEPARASAQAAYRDCVVCRRIGQVAGACQHCRRTGRRRAELVLTVANLDTGAVASHRLRPGGLAPRPDRAAGWVVDLPARVRELAATVGVAVTGDGPAPVVLPQQWRPDLPAEQRYVLEAQALVARDRVPWWVLTGRSDAPPPVDPAARLAELCAVANLLLLDLVIEVRRQAGWSTWDIRYEVPGSPVGTGLTGRSADGLPDALARTDVRRALDGLAARGRTAPAYLLRPELPAQRGPLRPVPVDLDELERRLRNPALGGSAAGGSALGGSAIGGSAVGGELPGAQAIWRDHRWWHTSLCPDAPVEELTEDPTGQVIRRVRVPLRRDTPPPPPAWQGEPVPWRPCPDCVPGTRLCACLCTLGGRPAAPDCAACSGAGRAPSVLSCHTCGGTHRLYRTLTVTLTDLRHRVIHLAWHAGTPEPAPLVATQPGGRPVVQLPERYRLAAWASILGVRPDDLTEADGGFELTQDLRDGYVTLPSSVADPVTEHLDAAGPGLPAGRLIVAAVHPTVPPVAELIRHAVGLDLACVIQVWDLRANAGDPLRIRGRRWSVELLPTPVRPTVDDVPYHPSVEAAVAYCLEYLDTAYDRAVPVDPEQPLPAPASAARPLPADPVPALERLAAGHPGQVLTVAFTRAGCVVHHHDDDQVRPLAHAPDLPTLLTTLRLP</sequence>
<accession>A0A1C6UAM9</accession>
<evidence type="ECO:0000256" key="1">
    <source>
        <dbReference type="SAM" id="MobiDB-lite"/>
    </source>
</evidence>